<dbReference type="InterPro" id="IPR036890">
    <property type="entry name" value="HATPase_C_sf"/>
</dbReference>
<sequence>MRRWLLRRSIRTRITLGSVAVGLVVLSAASVALHHQVRTATEDTDRSLAASDLAPFVQDLRQNPDELPDEPTRGVLVGIRADGRWVVDTLPRGVREALPTTAGTSGPTDGRPQDDGDGDQDRDGGRDGSGDEDGDRVATREVRADGRTYVVAGQQVGDTVVWAARDTRPGQETIRRVDRSLVVGTLLAVAAFAGTAWVLTGLALRPVARMRRRAEDLGDGGADGHLPVGPAEDELAALARTLNRFVDRQHENAARERRMVSDAAHELRTPLAALTARLELAHRHSGDAPALEGDLTAAERDAARLSALAASLLELSRLDDGADEHVTSTADELVSELMASVDRARALPEAVTTEVDFVTAVPDGDARYAIGRSAFARVVDNLTANALAAATGGSVQVDLAQRDDELVLRVLDDGPGVPDAFLPHAFERFARADASRNSALGGSGLGLALVRGTAERAGGSATLRNRKTGGAEAEVRLPRR</sequence>
<dbReference type="SMART" id="SM00304">
    <property type="entry name" value="HAMP"/>
    <property type="match status" value="1"/>
</dbReference>
<dbReference type="GeneID" id="95323853"/>
<organism evidence="15 16">
    <name type="scientific">Curtobacterium citreum</name>
    <dbReference type="NCBI Taxonomy" id="2036"/>
    <lineage>
        <taxon>Bacteria</taxon>
        <taxon>Bacillati</taxon>
        <taxon>Actinomycetota</taxon>
        <taxon>Actinomycetes</taxon>
        <taxon>Micrococcales</taxon>
        <taxon>Microbacteriaceae</taxon>
        <taxon>Curtobacterium</taxon>
    </lineage>
</organism>
<keyword evidence="9" id="KW-0902">Two-component regulatory system</keyword>
<dbReference type="PROSITE" id="PS50885">
    <property type="entry name" value="HAMP"/>
    <property type="match status" value="1"/>
</dbReference>
<evidence type="ECO:0000259" key="14">
    <source>
        <dbReference type="PROSITE" id="PS50885"/>
    </source>
</evidence>
<dbReference type="InterPro" id="IPR003661">
    <property type="entry name" value="HisK_dim/P_dom"/>
</dbReference>
<dbReference type="Pfam" id="PF02518">
    <property type="entry name" value="HATPase_c"/>
    <property type="match status" value="1"/>
</dbReference>
<dbReference type="InterPro" id="IPR003594">
    <property type="entry name" value="HATPase_dom"/>
</dbReference>
<dbReference type="InterPro" id="IPR036097">
    <property type="entry name" value="HisK_dim/P_sf"/>
</dbReference>
<feature type="domain" description="HAMP" evidence="14">
    <location>
        <begin position="201"/>
        <end position="254"/>
    </location>
</feature>
<evidence type="ECO:0000256" key="11">
    <source>
        <dbReference type="SAM" id="MobiDB-lite"/>
    </source>
</evidence>
<dbReference type="InterPro" id="IPR050428">
    <property type="entry name" value="TCS_sensor_his_kinase"/>
</dbReference>
<evidence type="ECO:0000256" key="9">
    <source>
        <dbReference type="ARBA" id="ARBA00023012"/>
    </source>
</evidence>
<evidence type="ECO:0000256" key="7">
    <source>
        <dbReference type="ARBA" id="ARBA00022777"/>
    </source>
</evidence>
<dbReference type="CDD" id="cd00082">
    <property type="entry name" value="HisKA"/>
    <property type="match status" value="1"/>
</dbReference>
<comment type="subcellular location">
    <subcellularLocation>
        <location evidence="2">Cell membrane</location>
    </subcellularLocation>
</comment>
<keyword evidence="16" id="KW-1185">Reference proteome</keyword>
<evidence type="ECO:0000256" key="5">
    <source>
        <dbReference type="ARBA" id="ARBA00022679"/>
    </source>
</evidence>
<evidence type="ECO:0000256" key="6">
    <source>
        <dbReference type="ARBA" id="ARBA00022692"/>
    </source>
</evidence>
<keyword evidence="7" id="KW-0418">Kinase</keyword>
<dbReference type="PANTHER" id="PTHR45436:SF5">
    <property type="entry name" value="SENSOR HISTIDINE KINASE TRCS"/>
    <property type="match status" value="1"/>
</dbReference>
<evidence type="ECO:0000256" key="1">
    <source>
        <dbReference type="ARBA" id="ARBA00000085"/>
    </source>
</evidence>
<dbReference type="SUPFAM" id="SSF47384">
    <property type="entry name" value="Homodimeric domain of signal transducing histidine kinase"/>
    <property type="match status" value="1"/>
</dbReference>
<dbReference type="CDD" id="cd00075">
    <property type="entry name" value="HATPase"/>
    <property type="match status" value="1"/>
</dbReference>
<evidence type="ECO:0000256" key="3">
    <source>
        <dbReference type="ARBA" id="ARBA00012438"/>
    </source>
</evidence>
<dbReference type="SUPFAM" id="SSF55874">
    <property type="entry name" value="ATPase domain of HSP90 chaperone/DNA topoisomerase II/histidine kinase"/>
    <property type="match status" value="1"/>
</dbReference>
<reference evidence="15 16" key="1">
    <citation type="submission" date="2022-08" db="EMBL/GenBank/DDBJ databases">
        <title>Taxonomy of Curtobacterium flaccumfaciens.</title>
        <authorList>
            <person name="Osdaghi E."/>
            <person name="Taghavi S.M."/>
            <person name="Hamidizade M."/>
            <person name="Abachi H."/>
            <person name="Fazliarab A."/>
            <person name="Baeyen S."/>
            <person name="Portier P."/>
            <person name="Van Vaerenbergh J."/>
            <person name="Jacques M.-A."/>
        </authorList>
    </citation>
    <scope>NUCLEOTIDE SEQUENCE [LARGE SCALE GENOMIC DNA]</scope>
    <source>
        <strain evidence="15 16">LMG8786T</strain>
    </source>
</reference>
<dbReference type="Pfam" id="PF00512">
    <property type="entry name" value="HisKA"/>
    <property type="match status" value="1"/>
</dbReference>
<gene>
    <name evidence="15" type="ORF">NYQ28_12340</name>
</gene>
<dbReference type="SMART" id="SM00388">
    <property type="entry name" value="HisKA"/>
    <property type="match status" value="1"/>
</dbReference>
<keyword evidence="15" id="KW-0067">ATP-binding</keyword>
<feature type="region of interest" description="Disordered" evidence="11">
    <location>
        <begin position="91"/>
        <end position="142"/>
    </location>
</feature>
<dbReference type="Gene3D" id="6.10.340.10">
    <property type="match status" value="1"/>
</dbReference>
<dbReference type="EC" id="2.7.13.3" evidence="3"/>
<dbReference type="GO" id="GO:0005524">
    <property type="term" value="F:ATP binding"/>
    <property type="evidence" value="ECO:0007669"/>
    <property type="project" value="UniProtKB-KW"/>
</dbReference>
<feature type="compositionally biased region" description="Basic and acidic residues" evidence="11">
    <location>
        <begin position="111"/>
        <end position="142"/>
    </location>
</feature>
<dbReference type="Gene3D" id="3.30.565.10">
    <property type="entry name" value="Histidine kinase-like ATPase, C-terminal domain"/>
    <property type="match status" value="1"/>
</dbReference>
<feature type="transmembrane region" description="Helical" evidence="12">
    <location>
        <begin position="181"/>
        <end position="204"/>
    </location>
</feature>
<evidence type="ECO:0000313" key="16">
    <source>
        <dbReference type="Proteomes" id="UP001652264"/>
    </source>
</evidence>
<dbReference type="Proteomes" id="UP001652264">
    <property type="component" value="Unassembled WGS sequence"/>
</dbReference>
<dbReference type="EMBL" id="JANVAD010000006">
    <property type="protein sequence ID" value="MCS6523356.1"/>
    <property type="molecule type" value="Genomic_DNA"/>
</dbReference>
<evidence type="ECO:0000256" key="10">
    <source>
        <dbReference type="ARBA" id="ARBA00023136"/>
    </source>
</evidence>
<accession>A0ABT2HJA1</accession>
<dbReference type="Gene3D" id="1.10.287.130">
    <property type="match status" value="1"/>
</dbReference>
<dbReference type="PANTHER" id="PTHR45436">
    <property type="entry name" value="SENSOR HISTIDINE KINASE YKOH"/>
    <property type="match status" value="1"/>
</dbReference>
<keyword evidence="8 12" id="KW-1133">Transmembrane helix</keyword>
<dbReference type="CDD" id="cd06225">
    <property type="entry name" value="HAMP"/>
    <property type="match status" value="1"/>
</dbReference>
<name>A0ABT2HJA1_9MICO</name>
<proteinExistence type="predicted"/>
<evidence type="ECO:0000256" key="8">
    <source>
        <dbReference type="ARBA" id="ARBA00022989"/>
    </source>
</evidence>
<dbReference type="InterPro" id="IPR003660">
    <property type="entry name" value="HAMP_dom"/>
</dbReference>
<keyword evidence="4" id="KW-0597">Phosphoprotein</keyword>
<dbReference type="PRINTS" id="PR00344">
    <property type="entry name" value="BCTRLSENSOR"/>
</dbReference>
<dbReference type="RefSeq" id="WP_141861275.1">
    <property type="nucleotide sequence ID" value="NZ_BMNV01000008.1"/>
</dbReference>
<comment type="catalytic activity">
    <reaction evidence="1">
        <text>ATP + protein L-histidine = ADP + protein N-phospho-L-histidine.</text>
        <dbReference type="EC" id="2.7.13.3"/>
    </reaction>
</comment>
<evidence type="ECO:0000313" key="15">
    <source>
        <dbReference type="EMBL" id="MCS6523356.1"/>
    </source>
</evidence>
<dbReference type="SUPFAM" id="SSF158472">
    <property type="entry name" value="HAMP domain-like"/>
    <property type="match status" value="1"/>
</dbReference>
<dbReference type="PROSITE" id="PS50109">
    <property type="entry name" value="HIS_KIN"/>
    <property type="match status" value="1"/>
</dbReference>
<protein>
    <recommendedName>
        <fullName evidence="3">histidine kinase</fullName>
        <ecNumber evidence="3">2.7.13.3</ecNumber>
    </recommendedName>
</protein>
<keyword evidence="10 12" id="KW-0472">Membrane</keyword>
<dbReference type="InterPro" id="IPR005467">
    <property type="entry name" value="His_kinase_dom"/>
</dbReference>
<evidence type="ECO:0000259" key="13">
    <source>
        <dbReference type="PROSITE" id="PS50109"/>
    </source>
</evidence>
<comment type="caution">
    <text evidence="15">The sequence shown here is derived from an EMBL/GenBank/DDBJ whole genome shotgun (WGS) entry which is preliminary data.</text>
</comment>
<evidence type="ECO:0000256" key="2">
    <source>
        <dbReference type="ARBA" id="ARBA00004236"/>
    </source>
</evidence>
<keyword evidence="5" id="KW-0808">Transferase</keyword>
<dbReference type="Pfam" id="PF00672">
    <property type="entry name" value="HAMP"/>
    <property type="match status" value="1"/>
</dbReference>
<keyword evidence="6 12" id="KW-0812">Transmembrane</keyword>
<feature type="domain" description="Histidine kinase" evidence="13">
    <location>
        <begin position="262"/>
        <end position="480"/>
    </location>
</feature>
<keyword evidence="15" id="KW-0547">Nucleotide-binding</keyword>
<evidence type="ECO:0000256" key="4">
    <source>
        <dbReference type="ARBA" id="ARBA00022553"/>
    </source>
</evidence>
<dbReference type="InterPro" id="IPR004358">
    <property type="entry name" value="Sig_transdc_His_kin-like_C"/>
</dbReference>
<dbReference type="SMART" id="SM00387">
    <property type="entry name" value="HATPase_c"/>
    <property type="match status" value="1"/>
</dbReference>
<evidence type="ECO:0000256" key="12">
    <source>
        <dbReference type="SAM" id="Phobius"/>
    </source>
</evidence>